<keyword evidence="4" id="KW-0378">Hydrolase</keyword>
<protein>
    <recommendedName>
        <fullName evidence="6">nicotinamidase</fullName>
        <ecNumber evidence="6">3.5.1.19</ecNumber>
    </recommendedName>
    <alternativeName>
        <fullName evidence="7">Nicotinamide deamidase</fullName>
    </alternativeName>
</protein>
<dbReference type="Gene3D" id="3.40.50.850">
    <property type="entry name" value="Isochorismatase-like"/>
    <property type="match status" value="1"/>
</dbReference>
<dbReference type="AlphaFoldDB" id="A0A1I7S5D4"/>
<dbReference type="EMBL" id="CAJFCV020000004">
    <property type="protein sequence ID" value="CAG9117951.1"/>
    <property type="molecule type" value="Genomic_DNA"/>
</dbReference>
<dbReference type="InterPro" id="IPR002048">
    <property type="entry name" value="EF_hand_dom"/>
</dbReference>
<dbReference type="InterPro" id="IPR000868">
    <property type="entry name" value="Isochorismatase-like_dom"/>
</dbReference>
<organism evidence="10 12">
    <name type="scientific">Bursaphelenchus xylophilus</name>
    <name type="common">Pinewood nematode worm</name>
    <name type="synonym">Aphelenchoides xylophilus</name>
    <dbReference type="NCBI Taxonomy" id="6326"/>
    <lineage>
        <taxon>Eukaryota</taxon>
        <taxon>Metazoa</taxon>
        <taxon>Ecdysozoa</taxon>
        <taxon>Nematoda</taxon>
        <taxon>Chromadorea</taxon>
        <taxon>Rhabditida</taxon>
        <taxon>Tylenchina</taxon>
        <taxon>Tylenchomorpha</taxon>
        <taxon>Aphelenchoidea</taxon>
        <taxon>Aphelenchoididae</taxon>
        <taxon>Bursaphelenchus</taxon>
    </lineage>
</organism>
<dbReference type="PANTHER" id="PTHR11080:SF2">
    <property type="entry name" value="LD05707P"/>
    <property type="match status" value="1"/>
</dbReference>
<dbReference type="GO" id="GO:0005509">
    <property type="term" value="F:calcium ion binding"/>
    <property type="evidence" value="ECO:0007669"/>
    <property type="project" value="InterPro"/>
</dbReference>
<dbReference type="SUPFAM" id="SSF47473">
    <property type="entry name" value="EF-hand"/>
    <property type="match status" value="1"/>
</dbReference>
<evidence type="ECO:0000313" key="10">
    <source>
        <dbReference type="Proteomes" id="UP000095284"/>
    </source>
</evidence>
<dbReference type="Proteomes" id="UP000659654">
    <property type="component" value="Unassembled WGS sequence"/>
</dbReference>
<dbReference type="WBParaSite" id="BXY_0821900.1">
    <property type="protein sequence ID" value="BXY_0821900.1"/>
    <property type="gene ID" value="BXY_0821900"/>
</dbReference>
<dbReference type="EC" id="3.5.1.19" evidence="6"/>
<evidence type="ECO:0000313" key="11">
    <source>
        <dbReference type="Proteomes" id="UP000659654"/>
    </source>
</evidence>
<dbReference type="Proteomes" id="UP000095284">
    <property type="component" value="Unplaced"/>
</dbReference>
<dbReference type="Proteomes" id="UP000582659">
    <property type="component" value="Unassembled WGS sequence"/>
</dbReference>
<evidence type="ECO:0000256" key="1">
    <source>
        <dbReference type="ARBA" id="ARBA00006336"/>
    </source>
</evidence>
<dbReference type="EMBL" id="CAJFDI010000004">
    <property type="protein sequence ID" value="CAD5227599.1"/>
    <property type="molecule type" value="Genomic_DNA"/>
</dbReference>
<dbReference type="SMR" id="A0A1I7S5D4"/>
<evidence type="ECO:0000256" key="2">
    <source>
        <dbReference type="ARBA" id="ARBA00022642"/>
    </source>
</evidence>
<dbReference type="GO" id="GO:0019363">
    <property type="term" value="P:pyridine nucleotide biosynthetic process"/>
    <property type="evidence" value="ECO:0007669"/>
    <property type="project" value="UniProtKB-KW"/>
</dbReference>
<evidence type="ECO:0000256" key="5">
    <source>
        <dbReference type="ARBA" id="ARBA00037900"/>
    </source>
</evidence>
<keyword evidence="2" id="KW-0662">Pyridine nucleotide biosynthesis</keyword>
<dbReference type="InterPro" id="IPR052347">
    <property type="entry name" value="Isochorismatase_Nicotinamidase"/>
</dbReference>
<evidence type="ECO:0000313" key="9">
    <source>
        <dbReference type="EMBL" id="CAD5227599.1"/>
    </source>
</evidence>
<comment type="similarity">
    <text evidence="1">Belongs to the isochorismatase family.</text>
</comment>
<name>A0A1I7S5D4_BURXY</name>
<evidence type="ECO:0000313" key="12">
    <source>
        <dbReference type="WBParaSite" id="BXY_0821900.1"/>
    </source>
</evidence>
<evidence type="ECO:0000256" key="7">
    <source>
        <dbReference type="ARBA" id="ARBA00043224"/>
    </source>
</evidence>
<dbReference type="PROSITE" id="PS50222">
    <property type="entry name" value="EF_HAND_2"/>
    <property type="match status" value="1"/>
</dbReference>
<sequence>MTVAAPIPPLKNDSDFGEFKEFLLANLISSGSPEEDSLKKVFNAFDQDLDGRLNASETAEFNRKIVDKINGLKTAFMVIDMQNDFLVETGGMPVIRCPPKEDPLEIIPTINKIIDRSKDFDLTVFTIEWHPPNHISFAEHAHDSDRVLADPSQKIEPLAIVEFASPKVTIPLMPKHCIQWSWGADVHPAVKRPQGSVTVPKTYSGFVETHSGFGLEGFEKTDLEDVLRANNIDAIFMCGVAGDICVPDTAFDAVKLGFEVAILEDLIRNIDLNWPKMSRDRMASVDIPYVHSDAAFEYVNKRKVPWQWIKHFAGI</sequence>
<evidence type="ECO:0000256" key="4">
    <source>
        <dbReference type="ARBA" id="ARBA00022801"/>
    </source>
</evidence>
<evidence type="ECO:0000259" key="8">
    <source>
        <dbReference type="PROSITE" id="PS50222"/>
    </source>
</evidence>
<evidence type="ECO:0000256" key="3">
    <source>
        <dbReference type="ARBA" id="ARBA00022723"/>
    </source>
</evidence>
<dbReference type="GO" id="GO:0008936">
    <property type="term" value="F:nicotinamidase activity"/>
    <property type="evidence" value="ECO:0007669"/>
    <property type="project" value="UniProtKB-EC"/>
</dbReference>
<dbReference type="InterPro" id="IPR036380">
    <property type="entry name" value="Isochorismatase-like_sf"/>
</dbReference>
<proteinExistence type="inferred from homology"/>
<dbReference type="Pfam" id="PF00857">
    <property type="entry name" value="Isochorismatase"/>
    <property type="match status" value="1"/>
</dbReference>
<gene>
    <name evidence="9" type="ORF">BXYJ_LOCUS10030</name>
</gene>
<dbReference type="SUPFAM" id="SSF52499">
    <property type="entry name" value="Isochorismatase-like hydrolases"/>
    <property type="match status" value="1"/>
</dbReference>
<evidence type="ECO:0000256" key="6">
    <source>
        <dbReference type="ARBA" id="ARBA00039017"/>
    </source>
</evidence>
<accession>A0A1I7S5D4</accession>
<dbReference type="eggNOG" id="KOG4003">
    <property type="taxonomic scope" value="Eukaryota"/>
</dbReference>
<feature type="domain" description="EF-hand" evidence="8">
    <location>
        <begin position="33"/>
        <end position="68"/>
    </location>
</feature>
<keyword evidence="3" id="KW-0479">Metal-binding</keyword>
<keyword evidence="11" id="KW-1185">Reference proteome</keyword>
<reference evidence="9" key="2">
    <citation type="submission" date="2020-09" db="EMBL/GenBank/DDBJ databases">
        <authorList>
            <person name="Kikuchi T."/>
        </authorList>
    </citation>
    <scope>NUCLEOTIDE SEQUENCE</scope>
    <source>
        <strain evidence="9">Ka4C1</strain>
    </source>
</reference>
<dbReference type="InterPro" id="IPR011992">
    <property type="entry name" value="EF-hand-dom_pair"/>
</dbReference>
<comment type="pathway">
    <text evidence="5">Cofactor biosynthesis; nicotinate biosynthesis; nicotinate from nicotinamide: step 1/1.</text>
</comment>
<reference evidence="12" key="1">
    <citation type="submission" date="2016-11" db="UniProtKB">
        <authorList>
            <consortium name="WormBaseParasite"/>
        </authorList>
    </citation>
    <scope>IDENTIFICATION</scope>
</reference>
<dbReference type="OrthoDB" id="167809at2759"/>
<dbReference type="PANTHER" id="PTHR11080">
    <property type="entry name" value="PYRAZINAMIDASE/NICOTINAMIDASE"/>
    <property type="match status" value="1"/>
</dbReference>